<dbReference type="InterPro" id="IPR040198">
    <property type="entry name" value="Fido_containing"/>
</dbReference>
<dbReference type="PROSITE" id="PS51459">
    <property type="entry name" value="FIDO"/>
    <property type="match status" value="1"/>
</dbReference>
<dbReference type="Proteomes" id="UP001175227">
    <property type="component" value="Unassembled WGS sequence"/>
</dbReference>
<feature type="domain" description="Fido" evidence="3">
    <location>
        <begin position="187"/>
        <end position="333"/>
    </location>
</feature>
<sequence>MSIRFWSTLVLDNPPACLTAEEQAAIDAAPFTATMAQQHPSSSYEHAGYLGRTLSSGSSRTRPEWASMIPNSTLGSTVRQAELDKNAQAALAKSKTDLYYQIWKPTKEHKFPLQVPILPSGHDQVKEAWKQMFPPGSSLFKKYLSSLAIETNHLEGTFLITVASTQDLIRRGIADGIVDTQPQSRIHDASTIKSILTDTLAAYELLPAVVADPSKLTPGSDPFGETYIPPGQTHNELDYICKMAKQYIKNWRNPFATASWIHLLLARCHPFNDGNGRTARLISSIPLMMHEYPPLSIGLTQRSDYYDGLILISLNIARLTDGDHVPLIEYILRGMEITMASVRSI</sequence>
<evidence type="ECO:0000256" key="2">
    <source>
        <dbReference type="PIRSR" id="PIRSR640198-2"/>
    </source>
</evidence>
<dbReference type="EMBL" id="JAUEPR010000001">
    <property type="protein sequence ID" value="KAK0491574.1"/>
    <property type="molecule type" value="Genomic_DNA"/>
</dbReference>
<proteinExistence type="predicted"/>
<comment type="caution">
    <text evidence="4">The sequence shown here is derived from an EMBL/GenBank/DDBJ whole genome shotgun (WGS) entry which is preliminary data.</text>
</comment>
<feature type="binding site" evidence="2">
    <location>
        <begin position="273"/>
        <end position="280"/>
    </location>
    <ligand>
        <name>ATP</name>
        <dbReference type="ChEBI" id="CHEBI:30616"/>
    </ligand>
</feature>
<dbReference type="AlphaFoldDB" id="A0AA39PWR6"/>
<dbReference type="PANTHER" id="PTHR13504:SF38">
    <property type="entry name" value="FIDO DOMAIN-CONTAINING PROTEIN"/>
    <property type="match status" value="1"/>
</dbReference>
<keyword evidence="2" id="KW-0067">ATP-binding</keyword>
<evidence type="ECO:0000256" key="1">
    <source>
        <dbReference type="PIRSR" id="PIRSR640198-1"/>
    </source>
</evidence>
<gene>
    <name evidence="4" type="ORF">IW261DRAFT_1602248</name>
</gene>
<protein>
    <submittedName>
        <fullName evidence="4">Fido domain-containing protein</fullName>
    </submittedName>
</protein>
<dbReference type="Pfam" id="PF02661">
    <property type="entry name" value="Fic"/>
    <property type="match status" value="1"/>
</dbReference>
<reference evidence="4" key="1">
    <citation type="submission" date="2023-06" db="EMBL/GenBank/DDBJ databases">
        <authorList>
            <consortium name="Lawrence Berkeley National Laboratory"/>
            <person name="Ahrendt S."/>
            <person name="Sahu N."/>
            <person name="Indic B."/>
            <person name="Wong-Bajracharya J."/>
            <person name="Merenyi Z."/>
            <person name="Ke H.-M."/>
            <person name="Monk M."/>
            <person name="Kocsube S."/>
            <person name="Drula E."/>
            <person name="Lipzen A."/>
            <person name="Balint B."/>
            <person name="Henrissat B."/>
            <person name="Andreopoulos B."/>
            <person name="Martin F.M."/>
            <person name="Harder C.B."/>
            <person name="Rigling D."/>
            <person name="Ford K.L."/>
            <person name="Foster G.D."/>
            <person name="Pangilinan J."/>
            <person name="Papanicolaou A."/>
            <person name="Barry K."/>
            <person name="LaButti K."/>
            <person name="Viragh M."/>
            <person name="Koriabine M."/>
            <person name="Yan M."/>
            <person name="Riley R."/>
            <person name="Champramary S."/>
            <person name="Plett K.L."/>
            <person name="Tsai I.J."/>
            <person name="Slot J."/>
            <person name="Sipos G."/>
            <person name="Plett J."/>
            <person name="Nagy L.G."/>
            <person name="Grigoriev I.V."/>
        </authorList>
    </citation>
    <scope>NUCLEOTIDE SEQUENCE</scope>
    <source>
        <strain evidence="4">ICMP 16352</strain>
    </source>
</reference>
<keyword evidence="2" id="KW-0547">Nucleotide-binding</keyword>
<accession>A0AA39PWR6</accession>
<dbReference type="InterPro" id="IPR003812">
    <property type="entry name" value="Fido"/>
</dbReference>
<dbReference type="Gene3D" id="1.10.3290.10">
    <property type="entry name" value="Fido-like domain"/>
    <property type="match status" value="1"/>
</dbReference>
<dbReference type="InterPro" id="IPR036597">
    <property type="entry name" value="Fido-like_dom_sf"/>
</dbReference>
<evidence type="ECO:0000259" key="3">
    <source>
        <dbReference type="PROSITE" id="PS51459"/>
    </source>
</evidence>
<dbReference type="GO" id="GO:0005524">
    <property type="term" value="F:ATP binding"/>
    <property type="evidence" value="ECO:0007669"/>
    <property type="project" value="UniProtKB-KW"/>
</dbReference>
<organism evidence="4 5">
    <name type="scientific">Armillaria novae-zelandiae</name>
    <dbReference type="NCBI Taxonomy" id="153914"/>
    <lineage>
        <taxon>Eukaryota</taxon>
        <taxon>Fungi</taxon>
        <taxon>Dikarya</taxon>
        <taxon>Basidiomycota</taxon>
        <taxon>Agaricomycotina</taxon>
        <taxon>Agaricomycetes</taxon>
        <taxon>Agaricomycetidae</taxon>
        <taxon>Agaricales</taxon>
        <taxon>Marasmiineae</taxon>
        <taxon>Physalacriaceae</taxon>
        <taxon>Armillaria</taxon>
    </lineage>
</organism>
<dbReference type="PANTHER" id="PTHR13504">
    <property type="entry name" value="FIDO DOMAIN-CONTAINING PROTEIN DDB_G0283145"/>
    <property type="match status" value="1"/>
</dbReference>
<keyword evidence="5" id="KW-1185">Reference proteome</keyword>
<feature type="active site" evidence="1">
    <location>
        <position position="269"/>
    </location>
</feature>
<evidence type="ECO:0000313" key="5">
    <source>
        <dbReference type="Proteomes" id="UP001175227"/>
    </source>
</evidence>
<evidence type="ECO:0000313" key="4">
    <source>
        <dbReference type="EMBL" id="KAK0491574.1"/>
    </source>
</evidence>
<dbReference type="SUPFAM" id="SSF140931">
    <property type="entry name" value="Fic-like"/>
    <property type="match status" value="1"/>
</dbReference>
<feature type="binding site" evidence="2">
    <location>
        <begin position="305"/>
        <end position="306"/>
    </location>
    <ligand>
        <name>ATP</name>
        <dbReference type="ChEBI" id="CHEBI:30616"/>
    </ligand>
</feature>
<name>A0AA39PWR6_9AGAR</name>